<evidence type="ECO:0000259" key="7">
    <source>
        <dbReference type="PROSITE" id="PS50991"/>
    </source>
</evidence>
<dbReference type="Gene3D" id="3.20.20.70">
    <property type="entry name" value="Aldolase class I"/>
    <property type="match status" value="1"/>
</dbReference>
<dbReference type="SUPFAM" id="SSF110921">
    <property type="entry name" value="2-isopropylmalate synthase LeuA, allosteric (dimerisation) domain"/>
    <property type="match status" value="1"/>
</dbReference>
<feature type="region of interest" description="Disordered" evidence="6">
    <location>
        <begin position="1"/>
        <end position="23"/>
    </location>
</feature>
<evidence type="ECO:0000313" key="8">
    <source>
        <dbReference type="EMBL" id="KPQ20185.1"/>
    </source>
</evidence>
<sequence length="548" mass="61601">MEGSRNQVKNQPSKGSKPLEGLNQRHVEIMDTTLRDGEQTSGVSFLPSEKLQIAKLLLEELKVDRIEVASARVSEGELEGVQKITQWASQKGHLHQVEVLGFVDTPVSVDWIEDAGAKVLNLLTKGSLNHLVHQLKKTPEQHFSEIEECINYAQKKGIEVNVYLEDWSNGMRNSQEYTLSLIDFLDHQPVKRIMLPDTLGLLSPEEVKDYFQLIVSRFPNAHFDFHAHNDYDLSVANVMEAILNGAAGIHTTVNGLGERAGNAPLESIVAVVKDFTHFEIGVRENKIFRVSKLVEQFSGQNIPANKPVVGENVFTQTAGIHADGDNKKNLYFNDLMPERFGRQRKYALGKTSGKANILKNLEELGISLEKDELTKVTQRIIELGDKKERVTTEDLPYIISDVLQNNSISKHISIEGYHMTHSKGLKPTVQLRMNIHGKFYDESATGDGQYDSFMKALKKIYKSLGRELPRLVDYHVSIPPGGKTDAFVETVVTWDYGKIFKTKGLDPDQTVAAMMATEKMLNIIENMNYQPNKEESTYYGNEYRAVAG</sequence>
<dbReference type="InterPro" id="IPR054691">
    <property type="entry name" value="LeuA/HCS_post-cat"/>
</dbReference>
<evidence type="ECO:0000256" key="3">
    <source>
        <dbReference type="ARBA" id="ARBA00023211"/>
    </source>
</evidence>
<dbReference type="InterPro" id="IPR000891">
    <property type="entry name" value="PYR_CT"/>
</dbReference>
<dbReference type="SUPFAM" id="SSF51569">
    <property type="entry name" value="Aldolase"/>
    <property type="match status" value="1"/>
</dbReference>
<dbReference type="InterPro" id="IPR002034">
    <property type="entry name" value="AIPM/Hcit_synth_CS"/>
</dbReference>
<dbReference type="InterPro" id="IPR050073">
    <property type="entry name" value="2-IPM_HCS-like"/>
</dbReference>
<dbReference type="EC" id="2.3.1.182" evidence="8"/>
<feature type="compositionally biased region" description="Polar residues" evidence="6">
    <location>
        <begin position="1"/>
        <end position="14"/>
    </location>
</feature>
<dbReference type="GO" id="GO:0009098">
    <property type="term" value="P:L-leucine biosynthetic process"/>
    <property type="evidence" value="ECO:0007669"/>
    <property type="project" value="InterPro"/>
</dbReference>
<keyword evidence="4" id="KW-0100">Branched-chain amino acid biosynthesis</keyword>
<dbReference type="PROSITE" id="PS50991">
    <property type="entry name" value="PYR_CT"/>
    <property type="match status" value="1"/>
</dbReference>
<proteinExistence type="inferred from homology"/>
<keyword evidence="3" id="KW-0464">Manganese</keyword>
<protein>
    <submittedName>
        <fullName evidence="8">D-citramalate synthase</fullName>
        <ecNumber evidence="8">2.3.1.182</ecNumber>
    </submittedName>
</protein>
<keyword evidence="2 5" id="KW-0808">Transferase</keyword>
<evidence type="ECO:0000256" key="1">
    <source>
        <dbReference type="ARBA" id="ARBA00022605"/>
    </source>
</evidence>
<dbReference type="PANTHER" id="PTHR10277">
    <property type="entry name" value="HOMOCITRATE SYNTHASE-RELATED"/>
    <property type="match status" value="1"/>
</dbReference>
<comment type="caution">
    <text evidence="8">The sequence shown here is derived from an EMBL/GenBank/DDBJ whole genome shotgun (WGS) entry which is preliminary data.</text>
</comment>
<dbReference type="PANTHER" id="PTHR10277:SF57">
    <property type="entry name" value="(R)-CITRAMALATE SYNTHASE CIMA"/>
    <property type="match status" value="1"/>
</dbReference>
<dbReference type="SMART" id="SM00917">
    <property type="entry name" value="LeuA_dimer"/>
    <property type="match status" value="1"/>
</dbReference>
<dbReference type="AlphaFoldDB" id="A0A0P7YW18"/>
<dbReference type="Pfam" id="PF00682">
    <property type="entry name" value="HMGL-like"/>
    <property type="match status" value="1"/>
</dbReference>
<reference evidence="8 9" key="1">
    <citation type="submission" date="2015-09" db="EMBL/GenBank/DDBJ databases">
        <title>Identification and resolution of microdiversity through metagenomic sequencing of parallel consortia.</title>
        <authorList>
            <person name="Nelson W.C."/>
            <person name="Romine M.F."/>
            <person name="Lindemann S.R."/>
        </authorList>
    </citation>
    <scope>NUCLEOTIDE SEQUENCE [LARGE SCALE GENOMIC DNA]</scope>
    <source>
        <strain evidence="8">HL-49</strain>
    </source>
</reference>
<dbReference type="Pfam" id="PF22617">
    <property type="entry name" value="HCS_D2"/>
    <property type="match status" value="1"/>
</dbReference>
<dbReference type="Pfam" id="PF08502">
    <property type="entry name" value="LeuA_dimer"/>
    <property type="match status" value="1"/>
</dbReference>
<dbReference type="PATRIC" id="fig|1305737.6.peg.496"/>
<accession>A0A0P7YW18</accession>
<organism evidence="8 9">
    <name type="scientific">Algoriphagus marincola HL-49</name>
    <dbReference type="NCBI Taxonomy" id="1305737"/>
    <lineage>
        <taxon>Bacteria</taxon>
        <taxon>Pseudomonadati</taxon>
        <taxon>Bacteroidota</taxon>
        <taxon>Cytophagia</taxon>
        <taxon>Cytophagales</taxon>
        <taxon>Cyclobacteriaceae</taxon>
        <taxon>Algoriphagus</taxon>
    </lineage>
</organism>
<keyword evidence="1" id="KW-0028">Amino-acid biosynthesis</keyword>
<dbReference type="Gene3D" id="3.30.160.740">
    <property type="match status" value="1"/>
</dbReference>
<name>A0A0P7YW18_9BACT</name>
<evidence type="ECO:0000256" key="4">
    <source>
        <dbReference type="ARBA" id="ARBA00023304"/>
    </source>
</evidence>
<dbReference type="InterPro" id="IPR036230">
    <property type="entry name" value="LeuA_allosteric_dom_sf"/>
</dbReference>
<evidence type="ECO:0000256" key="6">
    <source>
        <dbReference type="SAM" id="MobiDB-lite"/>
    </source>
</evidence>
<evidence type="ECO:0000256" key="5">
    <source>
        <dbReference type="RuleBase" id="RU003523"/>
    </source>
</evidence>
<comment type="similarity">
    <text evidence="5">Belongs to the alpha-IPM synthase/homocitrate synthase family.</text>
</comment>
<evidence type="ECO:0000313" key="9">
    <source>
        <dbReference type="Proteomes" id="UP000050421"/>
    </source>
</evidence>
<dbReference type="GO" id="GO:0003852">
    <property type="term" value="F:2-isopropylmalate synthase activity"/>
    <property type="evidence" value="ECO:0007669"/>
    <property type="project" value="InterPro"/>
</dbReference>
<feature type="domain" description="Pyruvate carboxyltransferase" evidence="7">
    <location>
        <begin position="27"/>
        <end position="288"/>
    </location>
</feature>
<dbReference type="InterPro" id="IPR013785">
    <property type="entry name" value="Aldolase_TIM"/>
</dbReference>
<dbReference type="Gene3D" id="1.10.238.260">
    <property type="match status" value="1"/>
</dbReference>
<dbReference type="STRING" id="1305737.GCA_000526355_03374"/>
<dbReference type="Proteomes" id="UP000050421">
    <property type="component" value="Unassembled WGS sequence"/>
</dbReference>
<dbReference type="Gene3D" id="3.30.160.340">
    <property type="match status" value="1"/>
</dbReference>
<keyword evidence="8" id="KW-0012">Acyltransferase</keyword>
<dbReference type="eggNOG" id="COG0119">
    <property type="taxonomic scope" value="Bacteria"/>
</dbReference>
<dbReference type="PROSITE" id="PS00815">
    <property type="entry name" value="AIPM_HOMOCIT_SYNTH_1"/>
    <property type="match status" value="1"/>
</dbReference>
<dbReference type="EMBL" id="LJXT01000001">
    <property type="protein sequence ID" value="KPQ20185.1"/>
    <property type="molecule type" value="Genomic_DNA"/>
</dbReference>
<gene>
    <name evidence="8" type="primary">cimA</name>
    <name evidence="8" type="ORF">HLUCCX10_00280</name>
</gene>
<evidence type="ECO:0000256" key="2">
    <source>
        <dbReference type="ARBA" id="ARBA00022679"/>
    </source>
</evidence>
<dbReference type="InterPro" id="IPR013709">
    <property type="entry name" value="2-isopropylmalate_synth_dimer"/>
</dbReference>